<evidence type="ECO:0000313" key="6">
    <source>
        <dbReference type="EMBL" id="KZS21581.1"/>
    </source>
</evidence>
<evidence type="ECO:0000256" key="3">
    <source>
        <dbReference type="ARBA" id="ARBA00023054"/>
    </source>
</evidence>
<name>A0A162SS41_9CRUS</name>
<comment type="similarity">
    <text evidence="2">Belongs to the geminin family.</text>
</comment>
<keyword evidence="7" id="KW-1185">Reference proteome</keyword>
<organism evidence="6 7">
    <name type="scientific">Daphnia magna</name>
    <dbReference type="NCBI Taxonomy" id="35525"/>
    <lineage>
        <taxon>Eukaryota</taxon>
        <taxon>Metazoa</taxon>
        <taxon>Ecdysozoa</taxon>
        <taxon>Arthropoda</taxon>
        <taxon>Crustacea</taxon>
        <taxon>Branchiopoda</taxon>
        <taxon>Diplostraca</taxon>
        <taxon>Cladocera</taxon>
        <taxon>Anomopoda</taxon>
        <taxon>Daphniidae</taxon>
        <taxon>Daphnia</taxon>
    </lineage>
</organism>
<evidence type="ECO:0000256" key="4">
    <source>
        <dbReference type="ARBA" id="ARBA00023242"/>
    </source>
</evidence>
<evidence type="ECO:0000313" key="7">
    <source>
        <dbReference type="Proteomes" id="UP000076858"/>
    </source>
</evidence>
<dbReference type="GO" id="GO:0008156">
    <property type="term" value="P:negative regulation of DNA replication"/>
    <property type="evidence" value="ECO:0007669"/>
    <property type="project" value="TreeGrafter"/>
</dbReference>
<dbReference type="STRING" id="35525.A0A162SS41"/>
<evidence type="ECO:0000256" key="1">
    <source>
        <dbReference type="ARBA" id="ARBA00004123"/>
    </source>
</evidence>
<comment type="caution">
    <text evidence="6">The sequence shown here is derived from an EMBL/GenBank/DDBJ whole genome shotgun (WGS) entry which is preliminary data.</text>
</comment>
<keyword evidence="4" id="KW-0539">Nucleus</keyword>
<dbReference type="GO" id="GO:0005634">
    <property type="term" value="C:nucleus"/>
    <property type="evidence" value="ECO:0007669"/>
    <property type="project" value="UniProtKB-SubCell"/>
</dbReference>
<reference evidence="6 7" key="1">
    <citation type="submission" date="2016-03" db="EMBL/GenBank/DDBJ databases">
        <title>EvidentialGene: Evidence-directed Construction of Genes on Genomes.</title>
        <authorList>
            <person name="Gilbert D.G."/>
            <person name="Choi J.-H."/>
            <person name="Mockaitis K."/>
            <person name="Colbourne J."/>
            <person name="Pfrender M."/>
        </authorList>
    </citation>
    <scope>NUCLEOTIDE SEQUENCE [LARGE SCALE GENOMIC DNA]</scope>
    <source>
        <strain evidence="6 7">Xinb3</strain>
        <tissue evidence="6">Complete organism</tissue>
    </source>
</reference>
<dbReference type="PANTHER" id="PTHR13372">
    <property type="entry name" value="GEMININ"/>
    <property type="match status" value="1"/>
</dbReference>
<protein>
    <submittedName>
        <fullName evidence="6">Geminin</fullName>
    </submittedName>
</protein>
<dbReference type="SUPFAM" id="SSF111469">
    <property type="entry name" value="Geminin coiled-coil domain"/>
    <property type="match status" value="1"/>
</dbReference>
<proteinExistence type="inferred from homology"/>
<evidence type="ECO:0000256" key="5">
    <source>
        <dbReference type="ARBA" id="ARBA00023306"/>
    </source>
</evidence>
<keyword evidence="5" id="KW-0131">Cell cycle</keyword>
<evidence type="ECO:0000256" key="2">
    <source>
        <dbReference type="ARBA" id="ARBA00007979"/>
    </source>
</evidence>
<accession>A0A162SS41</accession>
<dbReference type="EMBL" id="LRGB01000024">
    <property type="protein sequence ID" value="KZS21581.1"/>
    <property type="molecule type" value="Genomic_DNA"/>
</dbReference>
<keyword evidence="3" id="KW-0175">Coiled coil</keyword>
<dbReference type="Proteomes" id="UP000076858">
    <property type="component" value="Unassembled WGS sequence"/>
</dbReference>
<dbReference type="InterPro" id="IPR022786">
    <property type="entry name" value="Geminin/Multicilin"/>
</dbReference>
<dbReference type="Gene3D" id="1.20.5.1180">
    <property type="entry name" value="Geminin coiled-coil domain"/>
    <property type="match status" value="1"/>
</dbReference>
<gene>
    <name evidence="6" type="ORF">APZ42_011549</name>
</gene>
<dbReference type="OrthoDB" id="6354275at2759"/>
<sequence>MSKHQSSLAFKENSFPKGIPPLTIDQSSNMDEIVAAQRVTLQTLQPSARTKGLVGSHGQIVHHGKDSKSKQKTQGKIQVFEDKTSNTAQKKIMMEDRGVQTDPVVMEGSKSTTSAEIDVEYYSTMAERRRVALAEALEENEQLHLELDSLKSEVNTLKTENSMLKPLADEAEYLAGVLKGLLGSPEDEEPNEGAENASTSDS</sequence>
<dbReference type="PANTHER" id="PTHR13372:SF5">
    <property type="entry name" value="GEMININ"/>
    <property type="match status" value="1"/>
</dbReference>
<dbReference type="GO" id="GO:0045786">
    <property type="term" value="P:negative regulation of cell cycle"/>
    <property type="evidence" value="ECO:0007669"/>
    <property type="project" value="TreeGrafter"/>
</dbReference>
<dbReference type="AlphaFoldDB" id="A0A162SS41"/>
<comment type="subcellular location">
    <subcellularLocation>
        <location evidence="1">Nucleus</location>
    </subcellularLocation>
</comment>
<dbReference type="Pfam" id="PF07412">
    <property type="entry name" value="Geminin"/>
    <property type="match status" value="1"/>
</dbReference>
<dbReference type="CDD" id="cd22589">
    <property type="entry name" value="geminin_CC"/>
    <property type="match status" value="1"/>
</dbReference>